<dbReference type="PANTHER" id="PTHR43808:SF8">
    <property type="entry name" value="PEPTIDASE M20 DIMERISATION DOMAIN-CONTAINING PROTEIN"/>
    <property type="match status" value="1"/>
</dbReference>
<dbReference type="OrthoDB" id="3064516at2759"/>
<dbReference type="InParanoid" id="A0A448YQX5"/>
<evidence type="ECO:0000256" key="2">
    <source>
        <dbReference type="ARBA" id="ARBA00006247"/>
    </source>
</evidence>
<feature type="domain" description="Peptidase M20 dimerisation" evidence="7">
    <location>
        <begin position="206"/>
        <end position="308"/>
    </location>
</feature>
<dbReference type="InterPro" id="IPR002933">
    <property type="entry name" value="Peptidase_M20"/>
</dbReference>
<dbReference type="Proteomes" id="UP000290900">
    <property type="component" value="Unassembled WGS sequence"/>
</dbReference>
<dbReference type="PROSITE" id="PS00759">
    <property type="entry name" value="ARGE_DAPE_CPG2_2"/>
    <property type="match status" value="1"/>
</dbReference>
<accession>A0A448YQX5</accession>
<keyword evidence="9" id="KW-1185">Reference proteome</keyword>
<gene>
    <name evidence="8" type="ORF">BRENAR_LOCUS3979</name>
</gene>
<dbReference type="Pfam" id="PF07687">
    <property type="entry name" value="M20_dimer"/>
    <property type="match status" value="1"/>
</dbReference>
<evidence type="ECO:0000259" key="7">
    <source>
        <dbReference type="Pfam" id="PF07687"/>
    </source>
</evidence>
<dbReference type="AlphaFoldDB" id="A0A448YQX5"/>
<dbReference type="Gene3D" id="3.30.70.360">
    <property type="match status" value="1"/>
</dbReference>
<evidence type="ECO:0000256" key="6">
    <source>
        <dbReference type="SAM" id="SignalP"/>
    </source>
</evidence>
<keyword evidence="5" id="KW-0862">Zinc</keyword>
<dbReference type="GO" id="GO:0046872">
    <property type="term" value="F:metal ion binding"/>
    <property type="evidence" value="ECO:0007669"/>
    <property type="project" value="UniProtKB-KW"/>
</dbReference>
<dbReference type="InterPro" id="IPR036264">
    <property type="entry name" value="Bact_exopeptidase_dim_dom"/>
</dbReference>
<dbReference type="PANTHER" id="PTHR43808">
    <property type="entry name" value="ACETYLORNITHINE DEACETYLASE"/>
    <property type="match status" value="1"/>
</dbReference>
<name>A0A448YQX5_BRENA</name>
<comment type="similarity">
    <text evidence="2">Belongs to the peptidase M20A family.</text>
</comment>
<keyword evidence="4" id="KW-0378">Hydrolase</keyword>
<evidence type="ECO:0000313" key="9">
    <source>
        <dbReference type="Proteomes" id="UP000290900"/>
    </source>
</evidence>
<dbReference type="InterPro" id="IPR050072">
    <property type="entry name" value="Peptidase_M20A"/>
</dbReference>
<evidence type="ECO:0000313" key="8">
    <source>
        <dbReference type="EMBL" id="VEU23248.1"/>
    </source>
</evidence>
<reference evidence="8 9" key="1">
    <citation type="submission" date="2018-12" db="EMBL/GenBank/DDBJ databases">
        <authorList>
            <person name="Tiukova I."/>
            <person name="Dainat J."/>
        </authorList>
    </citation>
    <scope>NUCLEOTIDE SEQUENCE [LARGE SCALE GENOMIC DNA]</scope>
</reference>
<dbReference type="EMBL" id="CAACVR010000038">
    <property type="protein sequence ID" value="VEU23248.1"/>
    <property type="molecule type" value="Genomic_DNA"/>
</dbReference>
<dbReference type="STRING" id="13370.A0A448YQX5"/>
<proteinExistence type="inferred from homology"/>
<dbReference type="PROSITE" id="PS00758">
    <property type="entry name" value="ARGE_DAPE_CPG2_1"/>
    <property type="match status" value="1"/>
</dbReference>
<protein>
    <submittedName>
        <fullName evidence="8">DEKNAAC104373</fullName>
    </submittedName>
</protein>
<dbReference type="Gene3D" id="3.40.630.10">
    <property type="entry name" value="Zn peptidases"/>
    <property type="match status" value="1"/>
</dbReference>
<evidence type="ECO:0000256" key="4">
    <source>
        <dbReference type="ARBA" id="ARBA00022801"/>
    </source>
</evidence>
<evidence type="ECO:0000256" key="1">
    <source>
        <dbReference type="ARBA" id="ARBA00001947"/>
    </source>
</evidence>
<evidence type="ECO:0000256" key="5">
    <source>
        <dbReference type="ARBA" id="ARBA00022833"/>
    </source>
</evidence>
<organism evidence="8 9">
    <name type="scientific">Brettanomyces naardenensis</name>
    <name type="common">Yeast</name>
    <dbReference type="NCBI Taxonomy" id="13370"/>
    <lineage>
        <taxon>Eukaryota</taxon>
        <taxon>Fungi</taxon>
        <taxon>Dikarya</taxon>
        <taxon>Ascomycota</taxon>
        <taxon>Saccharomycotina</taxon>
        <taxon>Pichiomycetes</taxon>
        <taxon>Pichiales</taxon>
        <taxon>Pichiaceae</taxon>
        <taxon>Brettanomyces</taxon>
    </lineage>
</organism>
<dbReference type="SUPFAM" id="SSF53187">
    <property type="entry name" value="Zn-dependent exopeptidases"/>
    <property type="match status" value="1"/>
</dbReference>
<sequence length="393" mass="42783">MLPHTLASLLFISTAYCSQPIGDKIADLLQPYSVAPPQFALRPELFQLHKDFVAVESISYKENGAGDFIANYLKGKGLNVEYLPTEDGRNNIHAYLDEKNTSVLLTSHIDTVPPFFKYSVQKIDGQDRIYGRGTADAKGSVVAQIVAFEELLNEGKIGKNDVSLLFVVGEEIGGDGMVAADKALVASSVTWDAVIFGEPTNNELIVGHKGLFYFRISVFGRACHSAYPELGVDANKVLIQILNGFETAQWPGSDLLGETTLNVGQIDAHNAGNVVSPYAAATVVLRVASTVEEVSDLVNEIVGKYKDQALKVEIKLTQSADPVHLDYDVEGFNTSSLAGATDIPNMKNTGFKRYLYGPGNVHNAHAADEYVTVESLYRSVDDYKKLVEHSLAY</sequence>
<dbReference type="GO" id="GO:0016787">
    <property type="term" value="F:hydrolase activity"/>
    <property type="evidence" value="ECO:0007669"/>
    <property type="project" value="UniProtKB-KW"/>
</dbReference>
<feature type="signal peptide" evidence="6">
    <location>
        <begin position="1"/>
        <end position="17"/>
    </location>
</feature>
<evidence type="ECO:0000256" key="3">
    <source>
        <dbReference type="ARBA" id="ARBA00022723"/>
    </source>
</evidence>
<dbReference type="InterPro" id="IPR001261">
    <property type="entry name" value="ArgE/DapE_CS"/>
</dbReference>
<keyword evidence="6" id="KW-0732">Signal</keyword>
<comment type="cofactor">
    <cofactor evidence="1">
        <name>Zn(2+)</name>
        <dbReference type="ChEBI" id="CHEBI:29105"/>
    </cofactor>
</comment>
<dbReference type="InterPro" id="IPR011650">
    <property type="entry name" value="Peptidase_M20_dimer"/>
</dbReference>
<dbReference type="Pfam" id="PF01546">
    <property type="entry name" value="Peptidase_M20"/>
    <property type="match status" value="1"/>
</dbReference>
<keyword evidence="3" id="KW-0479">Metal-binding</keyword>
<dbReference type="SUPFAM" id="SSF55031">
    <property type="entry name" value="Bacterial exopeptidase dimerisation domain"/>
    <property type="match status" value="1"/>
</dbReference>
<feature type="chain" id="PRO_5019402603" evidence="6">
    <location>
        <begin position="18"/>
        <end position="393"/>
    </location>
</feature>